<dbReference type="KEGG" id="lgi:LOTGIDRAFT_172854"/>
<dbReference type="HOGENOM" id="CLU_1671306_0_0_1"/>
<accession>V4AAL1</accession>
<dbReference type="RefSeq" id="XP_009048284.1">
    <property type="nucleotide sequence ID" value="XM_009050036.1"/>
</dbReference>
<protein>
    <recommendedName>
        <fullName evidence="2">Apple domain-containing protein</fullName>
    </recommendedName>
</protein>
<name>V4AAL1_LOTGI</name>
<proteinExistence type="predicted"/>
<dbReference type="AlphaFoldDB" id="V4AAL1"/>
<evidence type="ECO:0000256" key="1">
    <source>
        <dbReference type="SAM" id="SignalP"/>
    </source>
</evidence>
<evidence type="ECO:0000259" key="2">
    <source>
        <dbReference type="PROSITE" id="PS50948"/>
    </source>
</evidence>
<dbReference type="Proteomes" id="UP000030746">
    <property type="component" value="Unassembled WGS sequence"/>
</dbReference>
<gene>
    <name evidence="3" type="ORF">LOTGIDRAFT_172854</name>
</gene>
<dbReference type="PROSITE" id="PS50948">
    <property type="entry name" value="PAN"/>
    <property type="match status" value="1"/>
</dbReference>
<feature type="chain" id="PRO_5004716714" description="Apple domain-containing protein" evidence="1">
    <location>
        <begin position="23"/>
        <end position="158"/>
    </location>
</feature>
<feature type="domain" description="Apple" evidence="2">
    <location>
        <begin position="82"/>
        <end position="152"/>
    </location>
</feature>
<keyword evidence="4" id="KW-1185">Reference proteome</keyword>
<dbReference type="CTD" id="20242209"/>
<dbReference type="GeneID" id="20242209"/>
<keyword evidence="1" id="KW-0732">Signal</keyword>
<organism evidence="3 4">
    <name type="scientific">Lottia gigantea</name>
    <name type="common">Giant owl limpet</name>
    <dbReference type="NCBI Taxonomy" id="225164"/>
    <lineage>
        <taxon>Eukaryota</taxon>
        <taxon>Metazoa</taxon>
        <taxon>Spiralia</taxon>
        <taxon>Lophotrochozoa</taxon>
        <taxon>Mollusca</taxon>
        <taxon>Gastropoda</taxon>
        <taxon>Patellogastropoda</taxon>
        <taxon>Lottioidea</taxon>
        <taxon>Lottiidae</taxon>
        <taxon>Lottia</taxon>
    </lineage>
</organism>
<evidence type="ECO:0000313" key="3">
    <source>
        <dbReference type="EMBL" id="ESP01019.1"/>
    </source>
</evidence>
<dbReference type="EMBL" id="KB200576">
    <property type="protein sequence ID" value="ESP01019.1"/>
    <property type="molecule type" value="Genomic_DNA"/>
</dbReference>
<evidence type="ECO:0000313" key="4">
    <source>
        <dbReference type="Proteomes" id="UP000030746"/>
    </source>
</evidence>
<sequence length="158" mass="17407">MYLHYPVAVLVILVVSDVGCESTNNIDQSTIDTCLNSPAVRQIVTRYICPKPDPCATVDCNCNEKCIDGKCQCKNGLQGEFCTEKCTFKRSENTRGYGYGTFKGVKSLDACEQQCLADKSCVAVYHLAIVCYFALNEQTEPGRGYEHSLKTCTNVTST</sequence>
<dbReference type="InterPro" id="IPR003609">
    <property type="entry name" value="Pan_app"/>
</dbReference>
<feature type="signal peptide" evidence="1">
    <location>
        <begin position="1"/>
        <end position="22"/>
    </location>
</feature>
<reference evidence="3 4" key="1">
    <citation type="journal article" date="2013" name="Nature">
        <title>Insights into bilaterian evolution from three spiralian genomes.</title>
        <authorList>
            <person name="Simakov O."/>
            <person name="Marletaz F."/>
            <person name="Cho S.J."/>
            <person name="Edsinger-Gonzales E."/>
            <person name="Havlak P."/>
            <person name="Hellsten U."/>
            <person name="Kuo D.H."/>
            <person name="Larsson T."/>
            <person name="Lv J."/>
            <person name="Arendt D."/>
            <person name="Savage R."/>
            <person name="Osoegawa K."/>
            <person name="de Jong P."/>
            <person name="Grimwood J."/>
            <person name="Chapman J.A."/>
            <person name="Shapiro H."/>
            <person name="Aerts A."/>
            <person name="Otillar R.P."/>
            <person name="Terry A.Y."/>
            <person name="Boore J.L."/>
            <person name="Grigoriev I.V."/>
            <person name="Lindberg D.R."/>
            <person name="Seaver E.C."/>
            <person name="Weisblat D.A."/>
            <person name="Putnam N.H."/>
            <person name="Rokhsar D.S."/>
        </authorList>
    </citation>
    <scope>NUCLEOTIDE SEQUENCE [LARGE SCALE GENOMIC DNA]</scope>
</reference>